<evidence type="ECO:0000313" key="3">
    <source>
        <dbReference type="Proteomes" id="UP001153737"/>
    </source>
</evidence>
<feature type="region of interest" description="Disordered" evidence="1">
    <location>
        <begin position="753"/>
        <end position="793"/>
    </location>
</feature>
<feature type="compositionally biased region" description="Pro residues" evidence="1">
    <location>
        <begin position="777"/>
        <end position="793"/>
    </location>
</feature>
<dbReference type="EMBL" id="OU896711">
    <property type="protein sequence ID" value="CAG9822154.1"/>
    <property type="molecule type" value="Genomic_DNA"/>
</dbReference>
<accession>A0A9N9SH28</accession>
<sequence>MGSSSDEKGLVSRNEQSAKCLVDNVTISERDNEQSAQLLEDITMISGNQDRAIIEEPHHSNSSSSKPSNSSSSSSSASESDASSSSEDCEDLINDKLYTPESDDSEEDSDKVSDETQQNDSSNTIEETGDIEETCQPSTSQNTNVRKNIRDGLQERNNESTSSHTAEGNDFGDDICYSITSEDINENRENLEHCDEFITYVKLDKTSERYKDLAFWPDSVDNDLIRLYLVKDFTYFQNYDHNNYYPQSETAFGKQKRCFNNLYFARTLKNGQKIKRQWLCYSPSSGLVYCIACKLFSLAESKFKTGLNDWPNILRLLDMHQLSKGHTQSILTWFSRKENKNTIDKHMEEQAKKESDHFYQDLSLHQRDSTPDLDHIDQLAIVVRYCFQGLPYERVLTFIPIERHTSEYLFEQISSFLSQTGIPLENIRGQSYDNAANMSGTYNGVQARFKSINRFADYIPCSAHSLNLVGAEAVKLIPEVVDYFGILQLLYVFFSASPHRWNKVSTIAKLQYLLKSLSLTRWCAHYEAVRALKFGYDDILKTSKHIYLDETEKTDCRNEAKKLYKKLIKLEYAMLTVIWERVLERFNKVSTKLQNPSLNIQEAYYLMDSSKLLIQDIRGRTESETDQLETNAKELSEDIEKEYEGYYERKRKILLANKEIEKPVFIGKDKFRYLYEWKSKTKKARLNYSAIMQTGGGGYICKDLTDLENRLMALFGWINIIGCPGAPAEVDPDAELVENVIIEVTENELFEGLGTTSRPRDVLEPTPQNNQSLLDTPVPPLTPTSFQQPPPPMVVTTDLIDLTDEPAEVSSEPRTQKASDDSASQGPSGTYQEVLASFMSHQNVGDAPIPCYSKPRVSFPDEIFPPSSPNETSRRVQCNNSTRLVDLTMDPSVALQQRFNNLQMSPIIPNDKLICAAVAKCECRDDGCSRTFERGKWRLVYRTKKTGTRRLIVAQEGYAIEAVCRRVRPSLLGNCIADTASFGLKLCIELLTIVRGLYVVRQEILCGQSRICLWPVRWIVVRYGCERSTPSRYSNVKVLLHKYSKIMDIRNFFNMKSSCDFEDNPDSGSPPKKRNKSTDEDLTIFQEERERMVVADALVASCSYSTNREEQEEITEGTNDLGNYIGLQQYLYEWKSKTKKARLNYSAIMQTGGGGYICKDLTDLENRLMAFFGWINIIGCPGAPAEVDPDAELVENVIIEVTENECAIPKIAHRKKKINSSKKLENSAILYSESTQQMVLAVKEMAAAISQLADAISKIASALNKESS</sequence>
<feature type="region of interest" description="Disordered" evidence="1">
    <location>
        <begin position="805"/>
        <end position="829"/>
    </location>
</feature>
<dbReference type="InterPro" id="IPR012337">
    <property type="entry name" value="RNaseH-like_sf"/>
</dbReference>
<feature type="compositionally biased region" description="Polar residues" evidence="1">
    <location>
        <begin position="135"/>
        <end position="145"/>
    </location>
</feature>
<dbReference type="Proteomes" id="UP001153737">
    <property type="component" value="Chromosome 5"/>
</dbReference>
<organism evidence="2 3">
    <name type="scientific">Phaedon cochleariae</name>
    <name type="common">Mustard beetle</name>
    <dbReference type="NCBI Taxonomy" id="80249"/>
    <lineage>
        <taxon>Eukaryota</taxon>
        <taxon>Metazoa</taxon>
        <taxon>Ecdysozoa</taxon>
        <taxon>Arthropoda</taxon>
        <taxon>Hexapoda</taxon>
        <taxon>Insecta</taxon>
        <taxon>Pterygota</taxon>
        <taxon>Neoptera</taxon>
        <taxon>Endopterygota</taxon>
        <taxon>Coleoptera</taxon>
        <taxon>Polyphaga</taxon>
        <taxon>Cucujiformia</taxon>
        <taxon>Chrysomeloidea</taxon>
        <taxon>Chrysomelidae</taxon>
        <taxon>Chrysomelinae</taxon>
        <taxon>Chrysomelini</taxon>
        <taxon>Phaedon</taxon>
    </lineage>
</organism>
<evidence type="ECO:0000313" key="2">
    <source>
        <dbReference type="EMBL" id="CAG9822154.1"/>
    </source>
</evidence>
<feature type="compositionally biased region" description="Polar residues" evidence="1">
    <location>
        <begin position="116"/>
        <end position="126"/>
    </location>
</feature>
<proteinExistence type="predicted"/>
<protein>
    <recommendedName>
        <fullName evidence="4">Zinc finger MYM-type protein 1</fullName>
    </recommendedName>
</protein>
<dbReference type="SUPFAM" id="SSF53098">
    <property type="entry name" value="Ribonuclease H-like"/>
    <property type="match status" value="1"/>
</dbReference>
<evidence type="ECO:0000256" key="1">
    <source>
        <dbReference type="SAM" id="MobiDB-lite"/>
    </source>
</evidence>
<dbReference type="OrthoDB" id="6783070at2759"/>
<evidence type="ECO:0008006" key="4">
    <source>
        <dbReference type="Google" id="ProtNLM"/>
    </source>
</evidence>
<name>A0A9N9SH28_PHACE</name>
<feature type="region of interest" description="Disordered" evidence="1">
    <location>
        <begin position="41"/>
        <end position="145"/>
    </location>
</feature>
<feature type="compositionally biased region" description="Low complexity" evidence="1">
    <location>
        <begin position="60"/>
        <end position="86"/>
    </location>
</feature>
<gene>
    <name evidence="2" type="ORF">PHAECO_LOCUS8926</name>
</gene>
<dbReference type="AlphaFoldDB" id="A0A9N9SH28"/>
<dbReference type="PANTHER" id="PTHR45749:SF23">
    <property type="entry name" value="ZINC FINGER MYM-TYPE PROTEIN 1-LIKE"/>
    <property type="match status" value="1"/>
</dbReference>
<dbReference type="PANTHER" id="PTHR45749">
    <property type="match status" value="1"/>
</dbReference>
<reference evidence="2" key="1">
    <citation type="submission" date="2022-01" db="EMBL/GenBank/DDBJ databases">
        <authorList>
            <person name="King R."/>
        </authorList>
    </citation>
    <scope>NUCLEOTIDE SEQUENCE</scope>
</reference>
<reference evidence="2" key="2">
    <citation type="submission" date="2022-10" db="EMBL/GenBank/DDBJ databases">
        <authorList>
            <consortium name="ENA_rothamsted_submissions"/>
            <consortium name="culmorum"/>
            <person name="King R."/>
        </authorList>
    </citation>
    <scope>NUCLEOTIDE SEQUENCE</scope>
</reference>
<keyword evidence="3" id="KW-1185">Reference proteome</keyword>